<evidence type="ECO:0000256" key="6">
    <source>
        <dbReference type="ARBA" id="ARBA00022741"/>
    </source>
</evidence>
<feature type="transmembrane region" description="Helical" evidence="11">
    <location>
        <begin position="180"/>
        <end position="199"/>
    </location>
</feature>
<feature type="transmembrane region" description="Helical" evidence="11">
    <location>
        <begin position="40"/>
        <end position="60"/>
    </location>
</feature>
<dbReference type="InterPro" id="IPR003593">
    <property type="entry name" value="AAA+_ATPase"/>
</dbReference>
<accession>A0A1T3P2U0</accession>
<dbReference type="RefSeq" id="WP_078977710.1">
    <property type="nucleotide sequence ID" value="NZ_MWQN01000001.1"/>
</dbReference>
<evidence type="ECO:0000256" key="8">
    <source>
        <dbReference type="ARBA" id="ARBA00022989"/>
    </source>
</evidence>
<evidence type="ECO:0000256" key="7">
    <source>
        <dbReference type="ARBA" id="ARBA00022840"/>
    </source>
</evidence>
<dbReference type="eggNOG" id="COG1132">
    <property type="taxonomic scope" value="Bacteria"/>
</dbReference>
<evidence type="ECO:0000313" key="14">
    <source>
        <dbReference type="EMBL" id="OPC83419.1"/>
    </source>
</evidence>
<evidence type="ECO:0000256" key="9">
    <source>
        <dbReference type="ARBA" id="ARBA00023136"/>
    </source>
</evidence>
<proteinExistence type="inferred from homology"/>
<evidence type="ECO:0000256" key="10">
    <source>
        <dbReference type="ARBA" id="ARBA00023455"/>
    </source>
</evidence>
<dbReference type="PANTHER" id="PTHR43394:SF1">
    <property type="entry name" value="ATP-BINDING CASSETTE SUB-FAMILY B MEMBER 10, MITOCHONDRIAL"/>
    <property type="match status" value="1"/>
</dbReference>
<keyword evidence="8 11" id="KW-1133">Transmembrane helix</keyword>
<gene>
    <name evidence="14" type="ORF">B4N89_22955</name>
</gene>
<dbReference type="GO" id="GO:0005524">
    <property type="term" value="F:ATP binding"/>
    <property type="evidence" value="ECO:0007669"/>
    <property type="project" value="UniProtKB-KW"/>
</dbReference>
<evidence type="ECO:0000256" key="11">
    <source>
        <dbReference type="SAM" id="Phobius"/>
    </source>
</evidence>
<comment type="similarity">
    <text evidence="10">Belongs to the ABC transporter superfamily. Siderophore-Fe(3+) uptake transporter (SIUT) (TC 3.A.1.21) family.</text>
</comment>
<dbReference type="InterPro" id="IPR017871">
    <property type="entry name" value="ABC_transporter-like_CS"/>
</dbReference>
<name>A0A1T3P2U0_9ACTN</name>
<dbReference type="CDD" id="cd18550">
    <property type="entry name" value="ABC_6TM_exporter_like"/>
    <property type="match status" value="1"/>
</dbReference>
<dbReference type="Gene3D" id="3.40.50.300">
    <property type="entry name" value="P-loop containing nucleotide triphosphate hydrolases"/>
    <property type="match status" value="1"/>
</dbReference>
<dbReference type="Pfam" id="PF00005">
    <property type="entry name" value="ABC_tran"/>
    <property type="match status" value="1"/>
</dbReference>
<comment type="caution">
    <text evidence="14">The sequence shown here is derived from an EMBL/GenBank/DDBJ whole genome shotgun (WGS) entry which is preliminary data.</text>
</comment>
<dbReference type="STRING" id="159449.B4N89_22955"/>
<dbReference type="PROSITE" id="PS50929">
    <property type="entry name" value="ABC_TM1F"/>
    <property type="match status" value="1"/>
</dbReference>
<dbReference type="Pfam" id="PF00664">
    <property type="entry name" value="ABC_membrane"/>
    <property type="match status" value="1"/>
</dbReference>
<organism evidence="14 15">
    <name type="scientific">Embleya scabrispora</name>
    <dbReference type="NCBI Taxonomy" id="159449"/>
    <lineage>
        <taxon>Bacteria</taxon>
        <taxon>Bacillati</taxon>
        <taxon>Actinomycetota</taxon>
        <taxon>Actinomycetes</taxon>
        <taxon>Kitasatosporales</taxon>
        <taxon>Streptomycetaceae</taxon>
        <taxon>Embleya</taxon>
    </lineage>
</organism>
<keyword evidence="9 11" id="KW-0472">Membrane</keyword>
<keyword evidence="4" id="KW-0997">Cell inner membrane</keyword>
<dbReference type="InterPro" id="IPR036640">
    <property type="entry name" value="ABC1_TM_sf"/>
</dbReference>
<dbReference type="PROSITE" id="PS00211">
    <property type="entry name" value="ABC_TRANSPORTER_1"/>
    <property type="match status" value="1"/>
</dbReference>
<keyword evidence="7" id="KW-0067">ATP-binding</keyword>
<dbReference type="FunFam" id="3.40.50.300:FF:000221">
    <property type="entry name" value="Multidrug ABC transporter ATP-binding protein"/>
    <property type="match status" value="1"/>
</dbReference>
<keyword evidence="2" id="KW-0813">Transport</keyword>
<sequence length="633" mass="67936">MSGGGPMGMNLRSYTRDASVVERKLAPGTVRRVGEFAKPFARQITAYLVLVVIGAVLTIVPPLLAQRIVDQGVLKGDGHLVTVLAIVVAGVALLAAGFGLAERWYSARIGEGSIYALRSKVFAHVQRQPIAFFTRTQTGALISRLNNDVLSAQRAFTSTLAGVVSNLVSLVLVAGTMFYLAWQITLVSLVLLPLFLLPAKWIGRRLQAMTREQMQLDAEMSTVMTERFNVSGATLAKIFGRPEEEDALFSGRAARVRDIGIRIALVNRVFATALTLVASLATALVYLIGGHLAVDGRLTVGTLVALTVLLGRLYGPLTALANVRVDVMTALVSFERVFEVLDLPAMIADKPDAKPLPADAATVEFDAVGFAYPGADEVSLASLESVAVLDRRRSEPVLHDVSFRAEPGQLVALVGPSGAGKTTITSLVGRLYDATEGTVRIGGADVRDVTLASVRDTVGVVTQDSHMFHDTIRGNLRYAKPDASDEELWAALRAANIGDLVEGLPDRLETVVGERGHRLSGGEKQRLAIARLLLKSPRVVVLDEATAHLDSESEAAVQRALATALVGRTALVIAHRLSTVRDADLILVVDDGRIAERGTHAELLARDGLYADLYHRQFRDREEDSIDSAVLAS</sequence>
<dbReference type="GO" id="GO:0005886">
    <property type="term" value="C:plasma membrane"/>
    <property type="evidence" value="ECO:0007669"/>
    <property type="project" value="UniProtKB-SubCell"/>
</dbReference>
<dbReference type="EMBL" id="MWQN01000001">
    <property type="protein sequence ID" value="OPC83419.1"/>
    <property type="molecule type" value="Genomic_DNA"/>
</dbReference>
<dbReference type="OrthoDB" id="9806127at2"/>
<evidence type="ECO:0000313" key="15">
    <source>
        <dbReference type="Proteomes" id="UP000190037"/>
    </source>
</evidence>
<comment type="subcellular location">
    <subcellularLocation>
        <location evidence="1">Cell inner membrane</location>
        <topology evidence="1">Multi-pass membrane protein</topology>
    </subcellularLocation>
</comment>
<evidence type="ECO:0000256" key="3">
    <source>
        <dbReference type="ARBA" id="ARBA00022475"/>
    </source>
</evidence>
<feature type="domain" description="ABC transporter" evidence="12">
    <location>
        <begin position="383"/>
        <end position="616"/>
    </location>
</feature>
<evidence type="ECO:0000256" key="4">
    <source>
        <dbReference type="ARBA" id="ARBA00022519"/>
    </source>
</evidence>
<dbReference type="Gene3D" id="1.20.1560.10">
    <property type="entry name" value="ABC transporter type 1, transmembrane domain"/>
    <property type="match status" value="1"/>
</dbReference>
<dbReference type="InterPro" id="IPR027417">
    <property type="entry name" value="P-loop_NTPase"/>
</dbReference>
<dbReference type="PANTHER" id="PTHR43394">
    <property type="entry name" value="ATP-DEPENDENT PERMEASE MDL1, MITOCHONDRIAL"/>
    <property type="match status" value="1"/>
</dbReference>
<dbReference type="GO" id="GO:0015421">
    <property type="term" value="F:ABC-type oligopeptide transporter activity"/>
    <property type="evidence" value="ECO:0007669"/>
    <property type="project" value="TreeGrafter"/>
</dbReference>
<dbReference type="AlphaFoldDB" id="A0A1T3P2U0"/>
<dbReference type="GO" id="GO:0016887">
    <property type="term" value="F:ATP hydrolysis activity"/>
    <property type="evidence" value="ECO:0007669"/>
    <property type="project" value="InterPro"/>
</dbReference>
<feature type="transmembrane region" description="Helical" evidence="11">
    <location>
        <begin position="265"/>
        <end position="288"/>
    </location>
</feature>
<evidence type="ECO:0000256" key="5">
    <source>
        <dbReference type="ARBA" id="ARBA00022692"/>
    </source>
</evidence>
<dbReference type="SMART" id="SM00382">
    <property type="entry name" value="AAA"/>
    <property type="match status" value="1"/>
</dbReference>
<feature type="transmembrane region" description="Helical" evidence="11">
    <location>
        <begin position="155"/>
        <end position="174"/>
    </location>
</feature>
<feature type="domain" description="ABC transmembrane type-1" evidence="13">
    <location>
        <begin position="48"/>
        <end position="329"/>
    </location>
</feature>
<dbReference type="InterPro" id="IPR039421">
    <property type="entry name" value="Type_1_exporter"/>
</dbReference>
<dbReference type="SUPFAM" id="SSF90123">
    <property type="entry name" value="ABC transporter transmembrane region"/>
    <property type="match status" value="1"/>
</dbReference>
<keyword evidence="3" id="KW-1003">Cell membrane</keyword>
<dbReference type="PROSITE" id="PS50893">
    <property type="entry name" value="ABC_TRANSPORTER_2"/>
    <property type="match status" value="1"/>
</dbReference>
<evidence type="ECO:0000256" key="2">
    <source>
        <dbReference type="ARBA" id="ARBA00022448"/>
    </source>
</evidence>
<keyword evidence="15" id="KW-1185">Reference proteome</keyword>
<dbReference type="Proteomes" id="UP000190037">
    <property type="component" value="Unassembled WGS sequence"/>
</dbReference>
<keyword evidence="6" id="KW-0547">Nucleotide-binding</keyword>
<dbReference type="InterPro" id="IPR011527">
    <property type="entry name" value="ABC1_TM_dom"/>
</dbReference>
<keyword evidence="5 11" id="KW-0812">Transmembrane</keyword>
<reference evidence="14 15" key="1">
    <citation type="submission" date="2017-03" db="EMBL/GenBank/DDBJ databases">
        <title>Draft genome sequence of Streptomyces scabrisporus NF3, endophyte isolated from Amphipterygium adstringens.</title>
        <authorList>
            <person name="Vazquez M."/>
            <person name="Ceapa C.D."/>
            <person name="Rodriguez Luna D."/>
            <person name="Sanchez Esquivel S."/>
        </authorList>
    </citation>
    <scope>NUCLEOTIDE SEQUENCE [LARGE SCALE GENOMIC DNA]</scope>
    <source>
        <strain evidence="14 15">NF3</strain>
    </source>
</reference>
<evidence type="ECO:0000259" key="12">
    <source>
        <dbReference type="PROSITE" id="PS50893"/>
    </source>
</evidence>
<evidence type="ECO:0000256" key="1">
    <source>
        <dbReference type="ARBA" id="ARBA00004429"/>
    </source>
</evidence>
<protein>
    <submittedName>
        <fullName evidence="14">ABC transporter</fullName>
    </submittedName>
</protein>
<dbReference type="InterPro" id="IPR003439">
    <property type="entry name" value="ABC_transporter-like_ATP-bd"/>
</dbReference>
<dbReference type="SUPFAM" id="SSF52540">
    <property type="entry name" value="P-loop containing nucleoside triphosphate hydrolases"/>
    <property type="match status" value="1"/>
</dbReference>
<feature type="transmembrane region" description="Helical" evidence="11">
    <location>
        <begin position="80"/>
        <end position="101"/>
    </location>
</feature>
<evidence type="ECO:0000259" key="13">
    <source>
        <dbReference type="PROSITE" id="PS50929"/>
    </source>
</evidence>